<reference evidence="1 2" key="1">
    <citation type="submission" date="2021-06" db="EMBL/GenBank/DDBJ databases">
        <title>Caerostris extrusa draft genome.</title>
        <authorList>
            <person name="Kono N."/>
            <person name="Arakawa K."/>
        </authorList>
    </citation>
    <scope>NUCLEOTIDE SEQUENCE [LARGE SCALE GENOMIC DNA]</scope>
</reference>
<name>A0AAV4S5W1_CAEEX</name>
<sequence length="120" mass="13594">MAKYLIMLQWARPWLTGMYKKKKILTTTMDIGVIGKVIPTPQKFGFLVFKNAKGNRTLLGADVLRAAGIVLNLQKGQWYFSGTPHQQFNFIATPPDIKSLLVMPPASHPYQRHRNEGARL</sequence>
<dbReference type="AlphaFoldDB" id="A0AAV4S5W1"/>
<dbReference type="Proteomes" id="UP001054945">
    <property type="component" value="Unassembled WGS sequence"/>
</dbReference>
<evidence type="ECO:0000313" key="2">
    <source>
        <dbReference type="Proteomes" id="UP001054945"/>
    </source>
</evidence>
<keyword evidence="2" id="KW-1185">Reference proteome</keyword>
<gene>
    <name evidence="1" type="ORF">CEXT_457541</name>
</gene>
<proteinExistence type="predicted"/>
<evidence type="ECO:0000313" key="1">
    <source>
        <dbReference type="EMBL" id="GIY27956.1"/>
    </source>
</evidence>
<accession>A0AAV4S5W1</accession>
<dbReference type="EMBL" id="BPLR01008884">
    <property type="protein sequence ID" value="GIY27956.1"/>
    <property type="molecule type" value="Genomic_DNA"/>
</dbReference>
<organism evidence="1 2">
    <name type="scientific">Caerostris extrusa</name>
    <name type="common">Bark spider</name>
    <name type="synonym">Caerostris bankana</name>
    <dbReference type="NCBI Taxonomy" id="172846"/>
    <lineage>
        <taxon>Eukaryota</taxon>
        <taxon>Metazoa</taxon>
        <taxon>Ecdysozoa</taxon>
        <taxon>Arthropoda</taxon>
        <taxon>Chelicerata</taxon>
        <taxon>Arachnida</taxon>
        <taxon>Araneae</taxon>
        <taxon>Araneomorphae</taxon>
        <taxon>Entelegynae</taxon>
        <taxon>Araneoidea</taxon>
        <taxon>Araneidae</taxon>
        <taxon>Caerostris</taxon>
    </lineage>
</organism>
<protein>
    <submittedName>
        <fullName evidence="1">Uncharacterized protein</fullName>
    </submittedName>
</protein>
<comment type="caution">
    <text evidence="1">The sequence shown here is derived from an EMBL/GenBank/DDBJ whole genome shotgun (WGS) entry which is preliminary data.</text>
</comment>